<evidence type="ECO:0000313" key="2">
    <source>
        <dbReference type="EMBL" id="KAK7791773.1"/>
    </source>
</evidence>
<organism evidence="2 3">
    <name type="scientific">Gryllus longicercus</name>
    <dbReference type="NCBI Taxonomy" id="2509291"/>
    <lineage>
        <taxon>Eukaryota</taxon>
        <taxon>Metazoa</taxon>
        <taxon>Ecdysozoa</taxon>
        <taxon>Arthropoda</taxon>
        <taxon>Hexapoda</taxon>
        <taxon>Insecta</taxon>
        <taxon>Pterygota</taxon>
        <taxon>Neoptera</taxon>
        <taxon>Polyneoptera</taxon>
        <taxon>Orthoptera</taxon>
        <taxon>Ensifera</taxon>
        <taxon>Gryllidea</taxon>
        <taxon>Grylloidea</taxon>
        <taxon>Gryllidae</taxon>
        <taxon>Gryllinae</taxon>
        <taxon>Gryllus</taxon>
    </lineage>
</organism>
<reference evidence="2 3" key="1">
    <citation type="submission" date="2024-03" db="EMBL/GenBank/DDBJ databases">
        <title>The genome assembly and annotation of the cricket Gryllus longicercus Weissman &amp; Gray.</title>
        <authorList>
            <person name="Szrajer S."/>
            <person name="Gray D."/>
            <person name="Ylla G."/>
        </authorList>
    </citation>
    <scope>NUCLEOTIDE SEQUENCE [LARGE SCALE GENOMIC DNA]</scope>
    <source>
        <strain evidence="2">DAG 2021-001</strain>
        <tissue evidence="2">Whole body minus gut</tissue>
    </source>
</reference>
<proteinExistence type="predicted"/>
<evidence type="ECO:0000256" key="1">
    <source>
        <dbReference type="SAM" id="MobiDB-lite"/>
    </source>
</evidence>
<dbReference type="EMBL" id="JAZDUA010000500">
    <property type="protein sequence ID" value="KAK7791773.1"/>
    <property type="molecule type" value="Genomic_DNA"/>
</dbReference>
<feature type="compositionally biased region" description="Acidic residues" evidence="1">
    <location>
        <begin position="57"/>
        <end position="67"/>
    </location>
</feature>
<keyword evidence="3" id="KW-1185">Reference proteome</keyword>
<evidence type="ECO:0000313" key="3">
    <source>
        <dbReference type="Proteomes" id="UP001378592"/>
    </source>
</evidence>
<accession>A0AAN9V563</accession>
<gene>
    <name evidence="2" type="ORF">R5R35_001695</name>
</gene>
<feature type="region of interest" description="Disordered" evidence="1">
    <location>
        <begin position="1"/>
        <end position="67"/>
    </location>
</feature>
<name>A0AAN9V563_9ORTH</name>
<protein>
    <submittedName>
        <fullName evidence="2">Uncharacterized protein</fullName>
    </submittedName>
</protein>
<sequence length="67" mass="7187">MADQENQIQNQNGQSENDGPVVDFDFAGEPDAGGDMPIVNGPDIETNHNPGPAGDNCELDEDEEDEE</sequence>
<feature type="compositionally biased region" description="Polar residues" evidence="1">
    <location>
        <begin position="1"/>
        <end position="17"/>
    </location>
</feature>
<dbReference type="AlphaFoldDB" id="A0AAN9V563"/>
<dbReference type="Proteomes" id="UP001378592">
    <property type="component" value="Unassembled WGS sequence"/>
</dbReference>
<comment type="caution">
    <text evidence="2">The sequence shown here is derived from an EMBL/GenBank/DDBJ whole genome shotgun (WGS) entry which is preliminary data.</text>
</comment>